<dbReference type="Proteomes" id="UP001370758">
    <property type="component" value="Unassembled WGS sequence"/>
</dbReference>
<dbReference type="EMBL" id="JAVHJL010000007">
    <property type="protein sequence ID" value="KAK6500154.1"/>
    <property type="molecule type" value="Genomic_DNA"/>
</dbReference>
<organism evidence="3 4">
    <name type="scientific">Arthrobotrys musiformis</name>
    <dbReference type="NCBI Taxonomy" id="47236"/>
    <lineage>
        <taxon>Eukaryota</taxon>
        <taxon>Fungi</taxon>
        <taxon>Dikarya</taxon>
        <taxon>Ascomycota</taxon>
        <taxon>Pezizomycotina</taxon>
        <taxon>Orbiliomycetes</taxon>
        <taxon>Orbiliales</taxon>
        <taxon>Orbiliaceae</taxon>
        <taxon>Arthrobotrys</taxon>
    </lineage>
</organism>
<dbReference type="PANTHER" id="PTHR24320:SF152">
    <property type="entry name" value="SHORT-CHAIN DEHYDROGENASE_REDUCTASE FAMILY PROTEIN"/>
    <property type="match status" value="1"/>
</dbReference>
<dbReference type="Pfam" id="PF00106">
    <property type="entry name" value="adh_short"/>
    <property type="match status" value="1"/>
</dbReference>
<dbReference type="InterPro" id="IPR002347">
    <property type="entry name" value="SDR_fam"/>
</dbReference>
<dbReference type="Gene3D" id="3.40.50.720">
    <property type="entry name" value="NAD(P)-binding Rossmann-like Domain"/>
    <property type="match status" value="1"/>
</dbReference>
<dbReference type="PANTHER" id="PTHR24320">
    <property type="entry name" value="RETINOL DEHYDROGENASE"/>
    <property type="match status" value="1"/>
</dbReference>
<proteinExistence type="inferred from homology"/>
<dbReference type="AlphaFoldDB" id="A0AAV9W3S6"/>
<sequence>MATYIDEIEPNEANLSGLSVLVTGGDEGLGWEIARLYLILGADNVYLTAKAKKNGDHARDSLLLDSKVLEKNPGGQVHVFEVDMADTNAVLEFCQKFRREVSNLHIAVLSASVDLPYYRPTQYRMEECFHVNFFANAIISNFLMEILDENSPENRSMEVKLQKRSIRNNVFETLPSHLTWVSSPESYECSISGDWGVFFEDIYGRLNRRSDMGPTRSKSTRFLATTYALKQAQHVGDEKLVINVASPGHPQAGQRWRFSSIGRTIAVAIDSVFSRQQFDGADAIVRATLTGPEANGTYWDGGNIIPPPWSLRKPDGKLFQIRLWEETIYALEMASPLIPTHE</sequence>
<evidence type="ECO:0008006" key="5">
    <source>
        <dbReference type="Google" id="ProtNLM"/>
    </source>
</evidence>
<name>A0AAV9W3S6_9PEZI</name>
<dbReference type="SUPFAM" id="SSF51735">
    <property type="entry name" value="NAD(P)-binding Rossmann-fold domains"/>
    <property type="match status" value="1"/>
</dbReference>
<reference evidence="3 4" key="1">
    <citation type="submission" date="2023-08" db="EMBL/GenBank/DDBJ databases">
        <authorList>
            <person name="Palmer J.M."/>
        </authorList>
    </citation>
    <scope>NUCLEOTIDE SEQUENCE [LARGE SCALE GENOMIC DNA]</scope>
    <source>
        <strain evidence="3 4">TWF481</strain>
    </source>
</reference>
<evidence type="ECO:0000313" key="4">
    <source>
        <dbReference type="Proteomes" id="UP001370758"/>
    </source>
</evidence>
<evidence type="ECO:0000256" key="1">
    <source>
        <dbReference type="ARBA" id="ARBA00006484"/>
    </source>
</evidence>
<accession>A0AAV9W3S6</accession>
<comment type="caution">
    <text evidence="3">The sequence shown here is derived from an EMBL/GenBank/DDBJ whole genome shotgun (WGS) entry which is preliminary data.</text>
</comment>
<protein>
    <recommendedName>
        <fullName evidence="5">NAD(P)-binding protein</fullName>
    </recommendedName>
</protein>
<evidence type="ECO:0000313" key="3">
    <source>
        <dbReference type="EMBL" id="KAK6500154.1"/>
    </source>
</evidence>
<gene>
    <name evidence="3" type="ORF">TWF481_010508</name>
</gene>
<dbReference type="InterPro" id="IPR036291">
    <property type="entry name" value="NAD(P)-bd_dom_sf"/>
</dbReference>
<evidence type="ECO:0000256" key="2">
    <source>
        <dbReference type="ARBA" id="ARBA00023002"/>
    </source>
</evidence>
<keyword evidence="2" id="KW-0560">Oxidoreductase</keyword>
<dbReference type="GO" id="GO:0016491">
    <property type="term" value="F:oxidoreductase activity"/>
    <property type="evidence" value="ECO:0007669"/>
    <property type="project" value="UniProtKB-KW"/>
</dbReference>
<comment type="similarity">
    <text evidence="1">Belongs to the short-chain dehydrogenases/reductases (SDR) family.</text>
</comment>
<keyword evidence="4" id="KW-1185">Reference proteome</keyword>